<reference evidence="1 2" key="1">
    <citation type="submission" date="2022-12" db="EMBL/GenBank/DDBJ databases">
        <title>Sphingomonas abieness sp. nov., an endophytic bacterium isolated from Abies koreana.</title>
        <authorList>
            <person name="Jiang L."/>
            <person name="Lee J."/>
        </authorList>
    </citation>
    <scope>NUCLEOTIDE SEQUENCE [LARGE SCALE GENOMIC DNA]</scope>
    <source>
        <strain evidence="2">PAMB 00755</strain>
    </source>
</reference>
<protein>
    <submittedName>
        <fullName evidence="1">Winged helix DNA-binding protein</fullName>
    </submittedName>
</protein>
<keyword evidence="2" id="KW-1185">Reference proteome</keyword>
<name>A0ABY7NRI0_9SPHN</name>
<dbReference type="GO" id="GO:0003677">
    <property type="term" value="F:DNA binding"/>
    <property type="evidence" value="ECO:0007669"/>
    <property type="project" value="UniProtKB-KW"/>
</dbReference>
<keyword evidence="1" id="KW-0238">DNA-binding</keyword>
<dbReference type="Proteomes" id="UP001210865">
    <property type="component" value="Chromosome"/>
</dbReference>
<evidence type="ECO:0000313" key="2">
    <source>
        <dbReference type="Proteomes" id="UP001210865"/>
    </source>
</evidence>
<dbReference type="Gene3D" id="1.10.10.10">
    <property type="entry name" value="Winged helix-like DNA-binding domain superfamily/Winged helix DNA-binding domain"/>
    <property type="match status" value="1"/>
</dbReference>
<accession>A0ABY7NRI0</accession>
<evidence type="ECO:0000313" key="1">
    <source>
        <dbReference type="EMBL" id="WBO22101.1"/>
    </source>
</evidence>
<dbReference type="EMBL" id="CP115174">
    <property type="protein sequence ID" value="WBO22101.1"/>
    <property type="molecule type" value="Genomic_DNA"/>
</dbReference>
<organism evidence="1 2">
    <name type="scientific">Sphingomonas abietis</name>
    <dbReference type="NCBI Taxonomy" id="3012344"/>
    <lineage>
        <taxon>Bacteria</taxon>
        <taxon>Pseudomonadati</taxon>
        <taxon>Pseudomonadota</taxon>
        <taxon>Alphaproteobacteria</taxon>
        <taxon>Sphingomonadales</taxon>
        <taxon>Sphingomonadaceae</taxon>
        <taxon>Sphingomonas</taxon>
    </lineage>
</organism>
<dbReference type="RefSeq" id="WP_270076749.1">
    <property type="nucleotide sequence ID" value="NZ_CP115174.1"/>
</dbReference>
<dbReference type="InterPro" id="IPR036388">
    <property type="entry name" value="WH-like_DNA-bd_sf"/>
</dbReference>
<sequence>MSPALIDVVTGWLEHGGTRILVDPGDAELAGAVADLVAPPCPWVEDGGASSKRRLAELSEEVGRIARALAALSASDMEQALAEPPHAGAVGNASLVRALIRLRKLRGQHFMPELFADPAWDILLDLAIARIEGRMVAVSSLCIAAAVPATTALRWIAQMTEQALLVRQPDPRDGRRMFIGLSDQASAGMDGYLAAARGVIAVAG</sequence>
<dbReference type="SUPFAM" id="SSF46785">
    <property type="entry name" value="Winged helix' DNA-binding domain"/>
    <property type="match status" value="1"/>
</dbReference>
<dbReference type="InterPro" id="IPR036390">
    <property type="entry name" value="WH_DNA-bd_sf"/>
</dbReference>
<gene>
    <name evidence="1" type="ORF">PBT88_18405</name>
</gene>
<proteinExistence type="predicted"/>